<evidence type="ECO:0000256" key="3">
    <source>
        <dbReference type="ARBA" id="ARBA00022679"/>
    </source>
</evidence>
<dbReference type="OrthoDB" id="6093671at2759"/>
<feature type="active site" description="Nucleophile" evidence="6">
    <location>
        <position position="233"/>
    </location>
</feature>
<dbReference type="HOGENOM" id="CLU_005316_4_3_1"/>
<accession>T0MKM1</accession>
<evidence type="ECO:0000256" key="6">
    <source>
        <dbReference type="PROSITE-ProRule" id="PRU01023"/>
    </source>
</evidence>
<keyword evidence="3 6" id="KW-0808">Transferase</keyword>
<dbReference type="EMBL" id="KE647131">
    <property type="protein sequence ID" value="EQB61520.1"/>
    <property type="molecule type" value="Genomic_DNA"/>
</dbReference>
<evidence type="ECO:0000256" key="2">
    <source>
        <dbReference type="ARBA" id="ARBA00022603"/>
    </source>
</evidence>
<dbReference type="GO" id="GO:0003723">
    <property type="term" value="F:RNA binding"/>
    <property type="evidence" value="ECO:0007669"/>
    <property type="project" value="UniProtKB-UniRule"/>
</dbReference>
<dbReference type="PROSITE" id="PS51686">
    <property type="entry name" value="SAM_MT_RSMB_NOP"/>
    <property type="match status" value="1"/>
</dbReference>
<evidence type="ECO:0000313" key="8">
    <source>
        <dbReference type="EMBL" id="EQB61520.1"/>
    </source>
</evidence>
<sequence>MGLEDFIKFYKKNLNLCDNDFNNLLETLQKPLMSAFRITNTVVKEFILKKLSNLNESKVFPNVYEVNKRKMPFRNFIVTQTSVGNIQRQEVVSMLPVFLMNLKKCHSVLDMCAAPGSKTKQLLEIVGDDGLVVANEVKSKRLEILVSECCKLPSKSLLVIKHDASKMPIFKNDFDRVLCDVPCSGDATARKNLEVLPKWNLQNALSLIELQFKILKHSLNFVKDDGLIIYSTCSLNIMENECIIQKAVLEENLEIVDLRENINEEYISKDFKIRNGITNWHFDLKKYNNINLEPIDKDIGLSKCLRVYPHDQNTGGFFIVGLKKISKKTKQLKSFKPRFNIYEIDEELKKILQKNYKLENNIYIQRWKNAKSIYEVNDEILKILKTSPLNVAYFGKKVFVKSTDIELNWIRKVSFNKESLLHDIELDEEKSNNFINKKEILFRFKKGPIIVLCNNLKIKIGALSDGEKIVALLDDKLQKALKQLLF</sequence>
<comment type="similarity">
    <text evidence="1 6">Belongs to the class I-like SAM-binding methyltransferase superfamily. RsmB/NOP family.</text>
</comment>
<feature type="binding site" evidence="6">
    <location>
        <position position="180"/>
    </location>
    <ligand>
        <name>S-adenosyl-L-methionine</name>
        <dbReference type="ChEBI" id="CHEBI:59789"/>
    </ligand>
</feature>
<dbReference type="Proteomes" id="UP000053780">
    <property type="component" value="Unassembled WGS sequence"/>
</dbReference>
<evidence type="ECO:0000256" key="1">
    <source>
        <dbReference type="ARBA" id="ARBA00007494"/>
    </source>
</evidence>
<feature type="binding site" evidence="6">
    <location>
        <begin position="112"/>
        <end position="118"/>
    </location>
    <ligand>
        <name>S-adenosyl-L-methionine</name>
        <dbReference type="ChEBI" id="CHEBI:59789"/>
    </ligand>
</feature>
<dbReference type="InterPro" id="IPR023267">
    <property type="entry name" value="RCMT"/>
</dbReference>
<organism evidence="8 9">
    <name type="scientific">Vairimorpha apis BRL 01</name>
    <dbReference type="NCBI Taxonomy" id="1037528"/>
    <lineage>
        <taxon>Eukaryota</taxon>
        <taxon>Fungi</taxon>
        <taxon>Fungi incertae sedis</taxon>
        <taxon>Microsporidia</taxon>
        <taxon>Nosematidae</taxon>
        <taxon>Vairimorpha</taxon>
    </lineage>
</organism>
<dbReference type="InterPro" id="IPR029063">
    <property type="entry name" value="SAM-dependent_MTases_sf"/>
</dbReference>
<keyword evidence="9" id="KW-1185">Reference proteome</keyword>
<evidence type="ECO:0000313" key="9">
    <source>
        <dbReference type="Proteomes" id="UP000053780"/>
    </source>
</evidence>
<evidence type="ECO:0000259" key="7">
    <source>
        <dbReference type="PROSITE" id="PS51686"/>
    </source>
</evidence>
<reference evidence="8 9" key="1">
    <citation type="journal article" date="2013" name="BMC Genomics">
        <title>Genome sequencing and comparative genomics of honey bee microsporidia, Nosema apis reveal novel insights into host-parasite interactions.</title>
        <authorList>
            <person name="Chen Yp."/>
            <person name="Pettis J.S."/>
            <person name="Zhao Y."/>
            <person name="Liu X."/>
            <person name="Tallon L.J."/>
            <person name="Sadzewicz L.D."/>
            <person name="Li R."/>
            <person name="Zheng H."/>
            <person name="Huang S."/>
            <person name="Zhang X."/>
            <person name="Hamilton M.C."/>
            <person name="Pernal S.F."/>
            <person name="Melathopoulos A.P."/>
            <person name="Yan X."/>
            <person name="Evans J.D."/>
        </authorList>
    </citation>
    <scope>NUCLEOTIDE SEQUENCE [LARGE SCALE GENOMIC DNA]</scope>
    <source>
        <strain evidence="8 9">BRL 01</strain>
    </source>
</reference>
<dbReference type="PRINTS" id="PR02008">
    <property type="entry name" value="RCMTFAMILY"/>
</dbReference>
<protein>
    <submittedName>
        <fullName evidence="8">Putative methyltransferase</fullName>
    </submittedName>
</protein>
<keyword evidence="4 6" id="KW-0949">S-adenosyl-L-methionine</keyword>
<keyword evidence="2 6" id="KW-0489">Methyltransferase</keyword>
<dbReference type="GO" id="GO:0008173">
    <property type="term" value="F:RNA methyltransferase activity"/>
    <property type="evidence" value="ECO:0007669"/>
    <property type="project" value="InterPro"/>
</dbReference>
<proteinExistence type="inferred from homology"/>
<feature type="domain" description="SAM-dependent MTase RsmB/NOP-type" evidence="7">
    <location>
        <begin position="24"/>
        <end position="325"/>
    </location>
</feature>
<dbReference type="Gene3D" id="3.40.50.150">
    <property type="entry name" value="Vaccinia Virus protein VP39"/>
    <property type="match status" value="1"/>
</dbReference>
<dbReference type="InterPro" id="IPR049560">
    <property type="entry name" value="MeTrfase_RsmB-F_NOP2_cat"/>
</dbReference>
<dbReference type="PANTHER" id="PTHR22808">
    <property type="entry name" value="NCL1 YEAST -RELATED NOL1/NOP2/FMU SUN DOMAIN-CONTAINING"/>
    <property type="match status" value="1"/>
</dbReference>
<dbReference type="AlphaFoldDB" id="T0MKM1"/>
<evidence type="ECO:0000256" key="5">
    <source>
        <dbReference type="ARBA" id="ARBA00022884"/>
    </source>
</evidence>
<dbReference type="VEuPathDB" id="MicrosporidiaDB:NAPIS_ORF00906"/>
<evidence type="ECO:0000256" key="4">
    <source>
        <dbReference type="ARBA" id="ARBA00022691"/>
    </source>
</evidence>
<feature type="binding site" evidence="6">
    <location>
        <position position="163"/>
    </location>
    <ligand>
        <name>S-adenosyl-L-methionine</name>
        <dbReference type="ChEBI" id="CHEBI:59789"/>
    </ligand>
</feature>
<dbReference type="PROSITE" id="PS01153">
    <property type="entry name" value="NOL1_NOP2_SUN"/>
    <property type="match status" value="1"/>
</dbReference>
<dbReference type="GO" id="GO:0001510">
    <property type="term" value="P:RNA methylation"/>
    <property type="evidence" value="ECO:0007669"/>
    <property type="project" value="InterPro"/>
</dbReference>
<dbReference type="Pfam" id="PF01189">
    <property type="entry name" value="Methyltr_RsmB-F"/>
    <property type="match status" value="1"/>
</dbReference>
<name>T0MKM1_9MICR</name>
<gene>
    <name evidence="8" type="ORF">NAPIS_ORF00906</name>
</gene>
<keyword evidence="5 6" id="KW-0694">RNA-binding</keyword>
<dbReference type="InterPro" id="IPR018314">
    <property type="entry name" value="RsmB/NOL1/NOP2-like_CS"/>
</dbReference>
<feature type="binding site" evidence="6">
    <location>
        <position position="136"/>
    </location>
    <ligand>
        <name>S-adenosyl-L-methionine</name>
        <dbReference type="ChEBI" id="CHEBI:59789"/>
    </ligand>
</feature>
<dbReference type="SUPFAM" id="SSF53335">
    <property type="entry name" value="S-adenosyl-L-methionine-dependent methyltransferases"/>
    <property type="match status" value="1"/>
</dbReference>
<dbReference type="InterPro" id="IPR001678">
    <property type="entry name" value="MeTrfase_RsmB-F_NOP2_dom"/>
</dbReference>